<protein>
    <submittedName>
        <fullName evidence="2">Uncharacterized protein</fullName>
    </submittedName>
</protein>
<keyword evidence="3" id="KW-1185">Reference proteome</keyword>
<evidence type="ECO:0000313" key="1">
    <source>
        <dbReference type="EMBL" id="RCN28740.1"/>
    </source>
</evidence>
<dbReference type="SUPFAM" id="SSF55797">
    <property type="entry name" value="PR-1-like"/>
    <property type="match status" value="1"/>
</dbReference>
<gene>
    <name evidence="2" type="ORF">ANCCAN_00561</name>
    <name evidence="1" type="ORF">ANCCAN_25515</name>
</gene>
<reference evidence="2 3" key="1">
    <citation type="submission" date="2014-10" db="EMBL/GenBank/DDBJ databases">
        <title>Draft genome of the hookworm Ancylostoma caninum.</title>
        <authorList>
            <person name="Mitreva M."/>
        </authorList>
    </citation>
    <scope>NUCLEOTIDE SEQUENCE [LARGE SCALE GENOMIC DNA]</scope>
    <source>
        <strain evidence="2 3">Baltimore</strain>
    </source>
</reference>
<dbReference type="InterPro" id="IPR035940">
    <property type="entry name" value="CAP_sf"/>
</dbReference>
<dbReference type="AlphaFoldDB" id="A0A368HE42"/>
<dbReference type="EMBL" id="JOJR01000002">
    <property type="protein sequence ID" value="RCN53495.1"/>
    <property type="molecule type" value="Genomic_DNA"/>
</dbReference>
<dbReference type="Gene3D" id="3.40.33.10">
    <property type="entry name" value="CAP"/>
    <property type="match status" value="1"/>
</dbReference>
<organism evidence="2 3">
    <name type="scientific">Ancylostoma caninum</name>
    <name type="common">Dog hookworm</name>
    <dbReference type="NCBI Taxonomy" id="29170"/>
    <lineage>
        <taxon>Eukaryota</taxon>
        <taxon>Metazoa</taxon>
        <taxon>Ecdysozoa</taxon>
        <taxon>Nematoda</taxon>
        <taxon>Chromadorea</taxon>
        <taxon>Rhabditida</taxon>
        <taxon>Rhabditina</taxon>
        <taxon>Rhabditomorpha</taxon>
        <taxon>Strongyloidea</taxon>
        <taxon>Ancylostomatidae</taxon>
        <taxon>Ancylostomatinae</taxon>
        <taxon>Ancylostoma</taxon>
    </lineage>
</organism>
<accession>A0A368HE42</accession>
<sequence length="62" mass="6766">MTSGKHHNVCPSPDCDNQGSGCMVDRPFREAIDTFHNGLRQRIAKGEAEGYGPAREMYGLVG</sequence>
<name>A0A368HE42_ANCCA</name>
<evidence type="ECO:0000313" key="2">
    <source>
        <dbReference type="EMBL" id="RCN53495.1"/>
    </source>
</evidence>
<dbReference type="EMBL" id="JOJR01002355">
    <property type="protein sequence ID" value="RCN28740.1"/>
    <property type="molecule type" value="Genomic_DNA"/>
</dbReference>
<dbReference type="Proteomes" id="UP000252519">
    <property type="component" value="Unassembled WGS sequence"/>
</dbReference>
<comment type="caution">
    <text evidence="2">The sequence shown here is derived from an EMBL/GenBank/DDBJ whole genome shotgun (WGS) entry which is preliminary data.</text>
</comment>
<evidence type="ECO:0000313" key="3">
    <source>
        <dbReference type="Proteomes" id="UP000252519"/>
    </source>
</evidence>
<proteinExistence type="predicted"/>